<evidence type="ECO:0000313" key="1">
    <source>
        <dbReference type="EMBL" id="KAB1221508.1"/>
    </source>
</evidence>
<name>A0A6A1WCT3_9ROSI</name>
<proteinExistence type="predicted"/>
<evidence type="ECO:0000313" key="2">
    <source>
        <dbReference type="Proteomes" id="UP000516437"/>
    </source>
</evidence>
<dbReference type="AlphaFoldDB" id="A0A6A1WCT3"/>
<dbReference type="EMBL" id="RXIC02000020">
    <property type="protein sequence ID" value="KAB1221508.1"/>
    <property type="molecule type" value="Genomic_DNA"/>
</dbReference>
<sequence>MEGASTGKGSKVSRSRLTALRISDIVQVDFEDEVDFLKQVKQQPVAGAVIVYEEFGNLKGGIYEGPKNPEAKLPQNSNGICGWEPGNNSLSNGAVGTWQKPTGNQTWNETRNSRFTLLLGPCCHRHNNSPSVLKEFMEVWYKVWKICSIYKKPNVA</sequence>
<comment type="caution">
    <text evidence="1">The sequence shown here is derived from an EMBL/GenBank/DDBJ whole genome shotgun (WGS) entry which is preliminary data.</text>
</comment>
<reference evidence="1 2" key="1">
    <citation type="journal article" date="2019" name="Plant Biotechnol. J.">
        <title>The red bayberry genome and genetic basis of sex determination.</title>
        <authorList>
            <person name="Jia H.M."/>
            <person name="Jia H.J."/>
            <person name="Cai Q.L."/>
            <person name="Wang Y."/>
            <person name="Zhao H.B."/>
            <person name="Yang W.F."/>
            <person name="Wang G.Y."/>
            <person name="Li Y.H."/>
            <person name="Zhan D.L."/>
            <person name="Shen Y.T."/>
            <person name="Niu Q.F."/>
            <person name="Chang L."/>
            <person name="Qiu J."/>
            <person name="Zhao L."/>
            <person name="Xie H.B."/>
            <person name="Fu W.Y."/>
            <person name="Jin J."/>
            <person name="Li X.W."/>
            <person name="Jiao Y."/>
            <person name="Zhou C.C."/>
            <person name="Tu T."/>
            <person name="Chai C.Y."/>
            <person name="Gao J.L."/>
            <person name="Fan L.J."/>
            <person name="van de Weg E."/>
            <person name="Wang J.Y."/>
            <person name="Gao Z.S."/>
        </authorList>
    </citation>
    <scope>NUCLEOTIDE SEQUENCE [LARGE SCALE GENOMIC DNA]</scope>
    <source>
        <tissue evidence="1">Leaves</tissue>
    </source>
</reference>
<gene>
    <name evidence="1" type="ORF">CJ030_MR2G027147</name>
</gene>
<accession>A0A6A1WCT3</accession>
<organism evidence="1 2">
    <name type="scientific">Morella rubra</name>
    <name type="common">Chinese bayberry</name>
    <dbReference type="NCBI Taxonomy" id="262757"/>
    <lineage>
        <taxon>Eukaryota</taxon>
        <taxon>Viridiplantae</taxon>
        <taxon>Streptophyta</taxon>
        <taxon>Embryophyta</taxon>
        <taxon>Tracheophyta</taxon>
        <taxon>Spermatophyta</taxon>
        <taxon>Magnoliopsida</taxon>
        <taxon>eudicotyledons</taxon>
        <taxon>Gunneridae</taxon>
        <taxon>Pentapetalae</taxon>
        <taxon>rosids</taxon>
        <taxon>fabids</taxon>
        <taxon>Fagales</taxon>
        <taxon>Myricaceae</taxon>
        <taxon>Morella</taxon>
    </lineage>
</organism>
<protein>
    <submittedName>
        <fullName evidence="1">Uncharacterized protein</fullName>
    </submittedName>
</protein>
<dbReference type="Proteomes" id="UP000516437">
    <property type="component" value="Chromosome 2"/>
</dbReference>
<keyword evidence="2" id="KW-1185">Reference proteome</keyword>